<evidence type="ECO:0000313" key="3">
    <source>
        <dbReference type="Proteomes" id="UP000652176"/>
    </source>
</evidence>
<name>A0ABR9D2W2_9GAMM</name>
<comment type="caution">
    <text evidence="2">The sequence shown here is derived from an EMBL/GenBank/DDBJ whole genome shotgun (WGS) entry which is preliminary data.</text>
</comment>
<proteinExistence type="predicted"/>
<evidence type="ECO:0000256" key="1">
    <source>
        <dbReference type="SAM" id="MobiDB-lite"/>
    </source>
</evidence>
<sequence length="216" mass="24334">MRRVACRGWEAPSGKPVQTRGAQGTSGIRAAFSLDTFFWRSKRKYLGRRSENRLINNRRDSDTSTPSNREVFSIIQARNHTVGVILSNDRENNSAILGQSSITREIFSVTRARNSVIQEIFLVVPVQNSIRQDQSFIIGVILSNNQAPNSNNRENFSVIQAFFSIIPLQNSISQAQNLITGVILPNSQALCSNSRKPSRTNYIQKYFIPRMPSIAF</sequence>
<feature type="region of interest" description="Disordered" evidence="1">
    <location>
        <begin position="1"/>
        <end position="24"/>
    </location>
</feature>
<organism evidence="2 3">
    <name type="scientific">Methylomonas albis</name>
    <dbReference type="NCBI Taxonomy" id="1854563"/>
    <lineage>
        <taxon>Bacteria</taxon>
        <taxon>Pseudomonadati</taxon>
        <taxon>Pseudomonadota</taxon>
        <taxon>Gammaproteobacteria</taxon>
        <taxon>Methylococcales</taxon>
        <taxon>Methylococcaceae</taxon>
        <taxon>Methylomonas</taxon>
    </lineage>
</organism>
<reference evidence="2 3" key="1">
    <citation type="submission" date="2020-09" db="EMBL/GenBank/DDBJ databases">
        <title>Methylomonas albis sp. nov. and Methylomonas fluvii sp. nov.: Two cold-adapted methanotrophs from the River Elbe and an amended description of Methylovulum psychrotolerans strain Eb1.</title>
        <authorList>
            <person name="Bussmann I.K."/>
            <person name="Klings K.-W."/>
            <person name="Warnstedt J."/>
            <person name="Hoppert M."/>
            <person name="Saborowski A."/>
            <person name="Horn F."/>
            <person name="Liebner S."/>
        </authorList>
    </citation>
    <scope>NUCLEOTIDE SEQUENCE [LARGE SCALE GENOMIC DNA]</scope>
    <source>
        <strain evidence="2 3">EbA</strain>
    </source>
</reference>
<protein>
    <submittedName>
        <fullName evidence="2">Uncharacterized protein</fullName>
    </submittedName>
</protein>
<dbReference type="EMBL" id="JACXSS010000001">
    <property type="protein sequence ID" value="MBD9357451.1"/>
    <property type="molecule type" value="Genomic_DNA"/>
</dbReference>
<dbReference type="RefSeq" id="WP_192375730.1">
    <property type="nucleotide sequence ID" value="NZ_CAJHIV010000001.1"/>
</dbReference>
<accession>A0ABR9D2W2</accession>
<gene>
    <name evidence="2" type="ORF">IE877_16475</name>
</gene>
<keyword evidence="3" id="KW-1185">Reference proteome</keyword>
<evidence type="ECO:0000313" key="2">
    <source>
        <dbReference type="EMBL" id="MBD9357451.1"/>
    </source>
</evidence>
<dbReference type="Proteomes" id="UP000652176">
    <property type="component" value="Unassembled WGS sequence"/>
</dbReference>